<feature type="binding site" evidence="5">
    <location>
        <position position="221"/>
    </location>
    <ligand>
        <name>dimethylallyl diphosphate</name>
        <dbReference type="ChEBI" id="CHEBI:57623"/>
    </ligand>
</feature>
<dbReference type="KEGG" id="vpy:HZI73_12735"/>
<feature type="binding site" evidence="5">
    <location>
        <position position="222"/>
    </location>
    <ligand>
        <name>dimethylallyl diphosphate</name>
        <dbReference type="ChEBI" id="CHEBI:57623"/>
    </ligand>
</feature>
<dbReference type="GO" id="GO:0016114">
    <property type="term" value="P:terpenoid biosynthetic process"/>
    <property type="evidence" value="ECO:0007669"/>
    <property type="project" value="UniProtKB-UniRule"/>
</dbReference>
<dbReference type="EC" id="1.17.7.4" evidence="5"/>
<dbReference type="GO" id="GO:0051539">
    <property type="term" value="F:4 iron, 4 sulfur cluster binding"/>
    <property type="evidence" value="ECO:0007669"/>
    <property type="project" value="UniProtKB-UniRule"/>
</dbReference>
<dbReference type="PANTHER" id="PTHR30426:SF0">
    <property type="entry name" value="4-HYDROXY-3-METHYLBUT-2-ENYL DIPHOSPHATE REDUCTASE"/>
    <property type="match status" value="1"/>
</dbReference>
<dbReference type="GO" id="GO:0046872">
    <property type="term" value="F:metal ion binding"/>
    <property type="evidence" value="ECO:0007669"/>
    <property type="project" value="UniProtKB-KW"/>
</dbReference>
<feature type="binding site" evidence="5">
    <location>
        <position position="221"/>
    </location>
    <ligand>
        <name>isopentenyl diphosphate</name>
        <dbReference type="ChEBI" id="CHEBI:128769"/>
    </ligand>
</feature>
<proteinExistence type="inferred from homology"/>
<feature type="binding site" evidence="5">
    <location>
        <position position="264"/>
    </location>
    <ligand>
        <name>(2E)-4-hydroxy-3-methylbut-2-enyl diphosphate</name>
        <dbReference type="ChEBI" id="CHEBI:128753"/>
    </ligand>
</feature>
<evidence type="ECO:0000256" key="4">
    <source>
        <dbReference type="ARBA" id="ARBA00023014"/>
    </source>
</evidence>
<dbReference type="Gene3D" id="3.40.50.11270">
    <property type="match status" value="1"/>
</dbReference>
<organism evidence="6 7">
    <name type="scientific">Vallitalea pronyensis</name>
    <dbReference type="NCBI Taxonomy" id="1348613"/>
    <lineage>
        <taxon>Bacteria</taxon>
        <taxon>Bacillati</taxon>
        <taxon>Bacillota</taxon>
        <taxon>Clostridia</taxon>
        <taxon>Lachnospirales</taxon>
        <taxon>Vallitaleaceae</taxon>
        <taxon>Vallitalea</taxon>
    </lineage>
</organism>
<evidence type="ECO:0000313" key="7">
    <source>
        <dbReference type="Proteomes" id="UP000683246"/>
    </source>
</evidence>
<dbReference type="Gene3D" id="3.40.1010.20">
    <property type="entry name" value="4-hydroxy-3-methylbut-2-enyl diphosphate reductase, catalytic domain"/>
    <property type="match status" value="2"/>
</dbReference>
<comment type="catalytic activity">
    <reaction evidence="5">
        <text>dimethylallyl diphosphate + 2 oxidized [2Fe-2S]-[ferredoxin] + H2O = (2E)-4-hydroxy-3-methylbut-2-enyl diphosphate + 2 reduced [2Fe-2S]-[ferredoxin] + 2 H(+)</text>
        <dbReference type="Rhea" id="RHEA:24825"/>
        <dbReference type="Rhea" id="RHEA-COMP:10000"/>
        <dbReference type="Rhea" id="RHEA-COMP:10001"/>
        <dbReference type="ChEBI" id="CHEBI:15377"/>
        <dbReference type="ChEBI" id="CHEBI:15378"/>
        <dbReference type="ChEBI" id="CHEBI:33737"/>
        <dbReference type="ChEBI" id="CHEBI:33738"/>
        <dbReference type="ChEBI" id="CHEBI:57623"/>
        <dbReference type="ChEBI" id="CHEBI:128753"/>
        <dbReference type="EC" id="1.17.7.4"/>
    </reaction>
</comment>
<dbReference type="GO" id="GO:0050992">
    <property type="term" value="P:dimethylallyl diphosphate biosynthetic process"/>
    <property type="evidence" value="ECO:0007669"/>
    <property type="project" value="UniProtKB-UniRule"/>
</dbReference>
<feature type="binding site" evidence="5">
    <location>
        <position position="164"/>
    </location>
    <ligand>
        <name>(2E)-4-hydroxy-3-methylbut-2-enyl diphosphate</name>
        <dbReference type="ChEBI" id="CHEBI:128753"/>
    </ligand>
</feature>
<feature type="binding site" evidence="5">
    <location>
        <position position="96"/>
    </location>
    <ligand>
        <name>[4Fe-4S] cluster</name>
        <dbReference type="ChEBI" id="CHEBI:49883"/>
    </ligand>
</feature>
<protein>
    <recommendedName>
        <fullName evidence="5">4-hydroxy-3-methylbut-2-enyl diphosphate reductase</fullName>
        <shortName evidence="5">HMBPP reductase</shortName>
        <ecNumber evidence="5">1.17.7.4</ecNumber>
    </recommendedName>
</protein>
<comment type="function">
    <text evidence="5">Catalyzes the conversion of 1-hydroxy-2-methyl-2-(E)-butenyl 4-diphosphate (HMBPP) into a mixture of isopentenyl diphosphate (IPP) and dimethylallyl diphosphate (DMAPP). Acts in the terminal step of the DOXP/MEP pathway for isoprenoid precursor biosynthesis.</text>
</comment>
<feature type="binding site" evidence="5">
    <location>
        <position position="39"/>
    </location>
    <ligand>
        <name>dimethylallyl diphosphate</name>
        <dbReference type="ChEBI" id="CHEBI:57623"/>
    </ligand>
</feature>
<dbReference type="EMBL" id="CP058649">
    <property type="protein sequence ID" value="QUI23099.1"/>
    <property type="molecule type" value="Genomic_DNA"/>
</dbReference>
<keyword evidence="5" id="KW-0414">Isoprene biosynthesis</keyword>
<keyword evidence="5 6" id="KW-0560">Oxidoreductase</keyword>
<comment type="cofactor">
    <cofactor evidence="5">
        <name>[4Fe-4S] cluster</name>
        <dbReference type="ChEBI" id="CHEBI:49883"/>
    </cofactor>
    <text evidence="5">Binds 1 [4Fe-4S] cluster per subunit.</text>
</comment>
<feature type="binding site" evidence="5">
    <location>
        <position position="192"/>
    </location>
    <ligand>
        <name>[4Fe-4S] cluster</name>
        <dbReference type="ChEBI" id="CHEBI:49883"/>
    </ligand>
</feature>
<dbReference type="UniPathway" id="UPA00059">
    <property type="reaction ID" value="UER00105"/>
</dbReference>
<evidence type="ECO:0000256" key="1">
    <source>
        <dbReference type="ARBA" id="ARBA00022485"/>
    </source>
</evidence>
<keyword evidence="2 5" id="KW-0479">Metal-binding</keyword>
<sequence length="282" mass="31840">MQIIVAKSAGFCFGVDKAVKTVYDHISDQPLYTYGPIIHNPQVVKDLENKGVRVVNHIDELEQAEKGNMIIRSHGVGEDVYQALEKERFHIIDATCPYVKKIHRIINEFSKKGDTIIIVGDANHPEIIGIEGWSTVKPFIVSTKEEAKNLDIPMDKRLCIIAQTTFNPIKFKEIIEIFVHKGYHVDIKNTICTATKERQEEATQLAKKADRMIVIGGKNSSNTRKLYQLCKNQCDKTYHIETIEDLELLKVGNDEVIGITAGASTPKNIIQEVITHVRSTEF</sequence>
<keyword evidence="7" id="KW-1185">Reference proteome</keyword>
<dbReference type="InterPro" id="IPR003451">
    <property type="entry name" value="LytB/IspH"/>
</dbReference>
<feature type="binding site" evidence="5">
    <location>
        <position position="220"/>
    </location>
    <ligand>
        <name>dimethylallyl diphosphate</name>
        <dbReference type="ChEBI" id="CHEBI:57623"/>
    </ligand>
</feature>
<gene>
    <name evidence="5 6" type="primary">ispH</name>
    <name evidence="6" type="ORF">HZI73_12735</name>
</gene>
<dbReference type="CDD" id="cd13944">
    <property type="entry name" value="lytB_ispH"/>
    <property type="match status" value="1"/>
</dbReference>
<comment type="pathway">
    <text evidence="5">Isoprenoid biosynthesis; isopentenyl diphosphate biosynthesis via DXP pathway; isopentenyl diphosphate from 1-deoxy-D-xylulose 5-phosphate: step 6/6.</text>
</comment>
<dbReference type="NCBIfam" id="TIGR00216">
    <property type="entry name" value="ispH_lytB"/>
    <property type="match status" value="1"/>
</dbReference>
<feature type="binding site" evidence="5">
    <location>
        <position position="124"/>
    </location>
    <ligand>
        <name>(2E)-4-hydroxy-3-methylbut-2-enyl diphosphate</name>
        <dbReference type="ChEBI" id="CHEBI:128753"/>
    </ligand>
</feature>
<feature type="binding site" evidence="5">
    <location>
        <position position="39"/>
    </location>
    <ligand>
        <name>(2E)-4-hydroxy-3-methylbut-2-enyl diphosphate</name>
        <dbReference type="ChEBI" id="CHEBI:128753"/>
    </ligand>
</feature>
<dbReference type="GO" id="GO:0019288">
    <property type="term" value="P:isopentenyl diphosphate biosynthetic process, methylerythritol 4-phosphate pathway"/>
    <property type="evidence" value="ECO:0007669"/>
    <property type="project" value="UniProtKB-UniRule"/>
</dbReference>
<feature type="binding site" evidence="5">
    <location>
        <position position="264"/>
    </location>
    <ligand>
        <name>isopentenyl diphosphate</name>
        <dbReference type="ChEBI" id="CHEBI:128769"/>
    </ligand>
</feature>
<feature type="binding site" evidence="5">
    <location>
        <position position="220"/>
    </location>
    <ligand>
        <name>isopentenyl diphosphate</name>
        <dbReference type="ChEBI" id="CHEBI:128769"/>
    </ligand>
</feature>
<evidence type="ECO:0000256" key="3">
    <source>
        <dbReference type="ARBA" id="ARBA00023004"/>
    </source>
</evidence>
<dbReference type="UniPathway" id="UPA00056">
    <property type="reaction ID" value="UER00097"/>
</dbReference>
<feature type="binding site" evidence="5">
    <location>
        <position position="222"/>
    </location>
    <ligand>
        <name>(2E)-4-hydroxy-3-methylbut-2-enyl diphosphate</name>
        <dbReference type="ChEBI" id="CHEBI:128753"/>
    </ligand>
</feature>
<dbReference type="HAMAP" id="MF_00191">
    <property type="entry name" value="IspH"/>
    <property type="match status" value="1"/>
</dbReference>
<keyword evidence="1 5" id="KW-0004">4Fe-4S</keyword>
<keyword evidence="3 5" id="KW-0408">Iron</keyword>
<feature type="binding site" evidence="5">
    <location>
        <position position="74"/>
    </location>
    <ligand>
        <name>dimethylallyl diphosphate</name>
        <dbReference type="ChEBI" id="CHEBI:57623"/>
    </ligand>
</feature>
<dbReference type="Pfam" id="PF02401">
    <property type="entry name" value="LYTB"/>
    <property type="match status" value="1"/>
</dbReference>
<accession>A0A8J8SH61</accession>
<feature type="binding site" evidence="5">
    <location>
        <position position="124"/>
    </location>
    <ligand>
        <name>dimethylallyl diphosphate</name>
        <dbReference type="ChEBI" id="CHEBI:57623"/>
    </ligand>
</feature>
<feature type="binding site" evidence="5">
    <location>
        <position position="220"/>
    </location>
    <ligand>
        <name>(2E)-4-hydroxy-3-methylbut-2-enyl diphosphate</name>
        <dbReference type="ChEBI" id="CHEBI:128753"/>
    </ligand>
</feature>
<feature type="binding site" evidence="5">
    <location>
        <position position="12"/>
    </location>
    <ligand>
        <name>[4Fe-4S] cluster</name>
        <dbReference type="ChEBI" id="CHEBI:49883"/>
    </ligand>
</feature>
<dbReference type="GO" id="GO:0051745">
    <property type="term" value="F:4-hydroxy-3-methylbut-2-enyl diphosphate reductase activity"/>
    <property type="evidence" value="ECO:0007669"/>
    <property type="project" value="UniProtKB-UniRule"/>
</dbReference>
<reference evidence="6" key="1">
    <citation type="submission" date="2020-07" db="EMBL/GenBank/DDBJ databases">
        <title>Vallitalea pronyensis genome.</title>
        <authorList>
            <person name="Postec A."/>
        </authorList>
    </citation>
    <scope>NUCLEOTIDE SEQUENCE</scope>
    <source>
        <strain evidence="6">FatNI3</strain>
    </source>
</reference>
<feature type="binding site" evidence="5">
    <location>
        <position position="74"/>
    </location>
    <ligand>
        <name>isopentenyl diphosphate</name>
        <dbReference type="ChEBI" id="CHEBI:128769"/>
    </ligand>
</feature>
<comment type="similarity">
    <text evidence="5">Belongs to the IspH family.</text>
</comment>
<evidence type="ECO:0000256" key="5">
    <source>
        <dbReference type="HAMAP-Rule" id="MF_00191"/>
    </source>
</evidence>
<keyword evidence="4 5" id="KW-0411">Iron-sulfur</keyword>
<feature type="binding site" evidence="5">
    <location>
        <position position="124"/>
    </location>
    <ligand>
        <name>isopentenyl diphosphate</name>
        <dbReference type="ChEBI" id="CHEBI:128769"/>
    </ligand>
</feature>
<feature type="binding site" evidence="5">
    <location>
        <position position="39"/>
    </location>
    <ligand>
        <name>isopentenyl diphosphate</name>
        <dbReference type="ChEBI" id="CHEBI:128769"/>
    </ligand>
</feature>
<feature type="active site" description="Proton donor" evidence="5">
    <location>
        <position position="126"/>
    </location>
</feature>
<feature type="binding site" evidence="5">
    <location>
        <position position="264"/>
    </location>
    <ligand>
        <name>dimethylallyl diphosphate</name>
        <dbReference type="ChEBI" id="CHEBI:57623"/>
    </ligand>
</feature>
<evidence type="ECO:0000313" key="6">
    <source>
        <dbReference type="EMBL" id="QUI23099.1"/>
    </source>
</evidence>
<name>A0A8J8SH61_9FIRM</name>
<feature type="binding site" evidence="5">
    <location>
        <position position="74"/>
    </location>
    <ligand>
        <name>(2E)-4-hydroxy-3-methylbut-2-enyl diphosphate</name>
        <dbReference type="ChEBI" id="CHEBI:128753"/>
    </ligand>
</feature>
<evidence type="ECO:0000256" key="2">
    <source>
        <dbReference type="ARBA" id="ARBA00022723"/>
    </source>
</evidence>
<dbReference type="PANTHER" id="PTHR30426">
    <property type="entry name" value="4-HYDROXY-3-METHYLBUT-2-ENYL DIPHOSPHATE REDUCTASE"/>
    <property type="match status" value="1"/>
</dbReference>
<feature type="binding site" evidence="5">
    <location>
        <position position="222"/>
    </location>
    <ligand>
        <name>isopentenyl diphosphate</name>
        <dbReference type="ChEBI" id="CHEBI:128769"/>
    </ligand>
</feature>
<feature type="binding site" evidence="5">
    <location>
        <position position="221"/>
    </location>
    <ligand>
        <name>(2E)-4-hydroxy-3-methylbut-2-enyl diphosphate</name>
        <dbReference type="ChEBI" id="CHEBI:128753"/>
    </ligand>
</feature>
<dbReference type="NCBIfam" id="NF002187">
    <property type="entry name" value="PRK01045.1-1"/>
    <property type="match status" value="1"/>
</dbReference>
<dbReference type="Proteomes" id="UP000683246">
    <property type="component" value="Chromosome"/>
</dbReference>
<dbReference type="RefSeq" id="WP_212698599.1">
    <property type="nucleotide sequence ID" value="NZ_CP058649.1"/>
</dbReference>
<comment type="catalytic activity">
    <reaction evidence="5">
        <text>isopentenyl diphosphate + 2 oxidized [2Fe-2S]-[ferredoxin] + H2O = (2E)-4-hydroxy-3-methylbut-2-enyl diphosphate + 2 reduced [2Fe-2S]-[ferredoxin] + 2 H(+)</text>
        <dbReference type="Rhea" id="RHEA:24488"/>
        <dbReference type="Rhea" id="RHEA-COMP:10000"/>
        <dbReference type="Rhea" id="RHEA-COMP:10001"/>
        <dbReference type="ChEBI" id="CHEBI:15377"/>
        <dbReference type="ChEBI" id="CHEBI:15378"/>
        <dbReference type="ChEBI" id="CHEBI:33737"/>
        <dbReference type="ChEBI" id="CHEBI:33738"/>
        <dbReference type="ChEBI" id="CHEBI:128753"/>
        <dbReference type="ChEBI" id="CHEBI:128769"/>
        <dbReference type="EC" id="1.17.7.4"/>
    </reaction>
</comment>
<comment type="pathway">
    <text evidence="5">Isoprenoid biosynthesis; dimethylallyl diphosphate biosynthesis; dimethylallyl diphosphate from (2E)-4-hydroxy-3-methylbutenyl diphosphate: step 1/1.</text>
</comment>
<dbReference type="AlphaFoldDB" id="A0A8J8SH61"/>